<dbReference type="GO" id="GO:0008180">
    <property type="term" value="C:COP9 signalosome"/>
    <property type="evidence" value="ECO:0007669"/>
    <property type="project" value="UniProtKB-KW"/>
</dbReference>
<dbReference type="Proteomes" id="UP000325315">
    <property type="component" value="Unassembled WGS sequence"/>
</dbReference>
<dbReference type="InterPro" id="IPR045237">
    <property type="entry name" value="COPS7/eIF3m"/>
</dbReference>
<protein>
    <submittedName>
        <fullName evidence="2">COP9 signalosome complex subunit 7-like isoform X2</fullName>
    </submittedName>
</protein>
<reference evidence="3" key="1">
    <citation type="journal article" date="2019" name="Plant Biotechnol. J.">
        <title>Genome sequencing of the Australian wild diploid species Gossypium australe highlights disease resistance and delayed gland morphogenesis.</title>
        <authorList>
            <person name="Cai Y."/>
            <person name="Cai X."/>
            <person name="Wang Q."/>
            <person name="Wang P."/>
            <person name="Zhang Y."/>
            <person name="Cai C."/>
            <person name="Xu Y."/>
            <person name="Wang K."/>
            <person name="Zhou Z."/>
            <person name="Wang C."/>
            <person name="Geng S."/>
            <person name="Li B."/>
            <person name="Dong Q."/>
            <person name="Hou Y."/>
            <person name="Wang H."/>
            <person name="Ai P."/>
            <person name="Liu Z."/>
            <person name="Yi F."/>
            <person name="Sun M."/>
            <person name="An G."/>
            <person name="Cheng J."/>
            <person name="Zhang Y."/>
            <person name="Shi Q."/>
            <person name="Xie Y."/>
            <person name="Shi X."/>
            <person name="Chang Y."/>
            <person name="Huang F."/>
            <person name="Chen Y."/>
            <person name="Hong S."/>
            <person name="Mi L."/>
            <person name="Sun Q."/>
            <person name="Zhang L."/>
            <person name="Zhou B."/>
            <person name="Peng R."/>
            <person name="Zhang X."/>
            <person name="Liu F."/>
        </authorList>
    </citation>
    <scope>NUCLEOTIDE SEQUENCE [LARGE SCALE GENOMIC DNA]</scope>
    <source>
        <strain evidence="3">cv. PA1801</strain>
    </source>
</reference>
<sequence>MEGPICCWEGFEARTTWEHDTNTIKLVNLWLGTSDNLLISIQEKIKWADTMSELDKKHRKEVEDKVEEVKKSVAVKICWSMWLTYVVAEVTHCKQADLDFRGIEEIYSEPGGVMDYEEDRIRPKRCQIEHRSQIQETASISLKIEHETDWMGV</sequence>
<dbReference type="PANTHER" id="PTHR15350">
    <property type="entry name" value="COP9 SIGNALOSOME COMPLEX SUBUNIT 7/DENDRITIC CELL PROTEIN GA17"/>
    <property type="match status" value="1"/>
</dbReference>
<keyword evidence="3" id="KW-1185">Reference proteome</keyword>
<accession>A0A5B6UZ62</accession>
<dbReference type="EMBL" id="SMMG02000009">
    <property type="protein sequence ID" value="KAA3462112.1"/>
    <property type="molecule type" value="Genomic_DNA"/>
</dbReference>
<evidence type="ECO:0000313" key="3">
    <source>
        <dbReference type="Proteomes" id="UP000325315"/>
    </source>
</evidence>
<name>A0A5B6UZ62_9ROSI</name>
<proteinExistence type="predicted"/>
<dbReference type="PANTHER" id="PTHR15350:SF5">
    <property type="entry name" value="COP9 SIGNALOSOME COMPLEX SUBUNIT 7"/>
    <property type="match status" value="1"/>
</dbReference>
<keyword evidence="1" id="KW-0736">Signalosome</keyword>
<organism evidence="2 3">
    <name type="scientific">Gossypium australe</name>
    <dbReference type="NCBI Taxonomy" id="47621"/>
    <lineage>
        <taxon>Eukaryota</taxon>
        <taxon>Viridiplantae</taxon>
        <taxon>Streptophyta</taxon>
        <taxon>Embryophyta</taxon>
        <taxon>Tracheophyta</taxon>
        <taxon>Spermatophyta</taxon>
        <taxon>Magnoliopsida</taxon>
        <taxon>eudicotyledons</taxon>
        <taxon>Gunneridae</taxon>
        <taxon>Pentapetalae</taxon>
        <taxon>rosids</taxon>
        <taxon>malvids</taxon>
        <taxon>Malvales</taxon>
        <taxon>Malvaceae</taxon>
        <taxon>Malvoideae</taxon>
        <taxon>Gossypium</taxon>
    </lineage>
</organism>
<evidence type="ECO:0000256" key="1">
    <source>
        <dbReference type="ARBA" id="ARBA00022790"/>
    </source>
</evidence>
<comment type="caution">
    <text evidence="2">The sequence shown here is derived from an EMBL/GenBank/DDBJ whole genome shotgun (WGS) entry which is preliminary data.</text>
</comment>
<dbReference type="OrthoDB" id="10265275at2759"/>
<gene>
    <name evidence="2" type="ORF">EPI10_028634</name>
</gene>
<evidence type="ECO:0000313" key="2">
    <source>
        <dbReference type="EMBL" id="KAA3462112.1"/>
    </source>
</evidence>
<dbReference type="AlphaFoldDB" id="A0A5B6UZ62"/>